<dbReference type="GO" id="GO:0016787">
    <property type="term" value="F:hydrolase activity"/>
    <property type="evidence" value="ECO:0007669"/>
    <property type="project" value="UniProtKB-KW"/>
</dbReference>
<evidence type="ECO:0000259" key="4">
    <source>
        <dbReference type="Pfam" id="PF00561"/>
    </source>
</evidence>
<name>A0A3E2H8E5_SCYLI</name>
<dbReference type="InterPro" id="IPR051601">
    <property type="entry name" value="Serine_prot/Carboxylest_S33"/>
</dbReference>
<feature type="chain" id="PRO_5017752553" evidence="3">
    <location>
        <begin position="21"/>
        <end position="600"/>
    </location>
</feature>
<keyword evidence="7" id="KW-1185">Reference proteome</keyword>
<dbReference type="SUPFAM" id="SSF53474">
    <property type="entry name" value="alpha/beta-Hydrolases"/>
    <property type="match status" value="1"/>
</dbReference>
<dbReference type="Gene3D" id="3.40.50.1820">
    <property type="entry name" value="alpha/beta hydrolase"/>
    <property type="match status" value="1"/>
</dbReference>
<evidence type="ECO:0000313" key="7">
    <source>
        <dbReference type="Proteomes" id="UP000258309"/>
    </source>
</evidence>
<dbReference type="InterPro" id="IPR029058">
    <property type="entry name" value="AB_hydrolase_fold"/>
</dbReference>
<dbReference type="PANTHER" id="PTHR43248:SF25">
    <property type="entry name" value="AB HYDROLASE-1 DOMAIN-CONTAINING PROTEIN-RELATED"/>
    <property type="match status" value="1"/>
</dbReference>
<dbReference type="AlphaFoldDB" id="A0A3E2H8E5"/>
<dbReference type="InterPro" id="IPR000073">
    <property type="entry name" value="AB_hydrolase_1"/>
</dbReference>
<dbReference type="OrthoDB" id="425534at2759"/>
<feature type="domain" description="AB hydrolase-1" evidence="4">
    <location>
        <begin position="101"/>
        <end position="284"/>
    </location>
</feature>
<gene>
    <name evidence="6" type="ORF">B7463_g6837</name>
</gene>
<reference evidence="6 7" key="1">
    <citation type="submission" date="2018-05" db="EMBL/GenBank/DDBJ databases">
        <title>Draft genome sequence of Scytalidium lignicola DSM 105466, a ubiquitous saprotrophic fungus.</title>
        <authorList>
            <person name="Buettner E."/>
            <person name="Gebauer A.M."/>
            <person name="Hofrichter M."/>
            <person name="Liers C."/>
            <person name="Kellner H."/>
        </authorList>
    </citation>
    <scope>NUCLEOTIDE SEQUENCE [LARGE SCALE GENOMIC DNA]</scope>
    <source>
        <strain evidence="6 7">DSM 105466</strain>
    </source>
</reference>
<dbReference type="InterPro" id="IPR013595">
    <property type="entry name" value="Pept_S33_TAP-like_C"/>
</dbReference>
<keyword evidence="3" id="KW-0732">Signal</keyword>
<dbReference type="OMA" id="GPLKCAF"/>
<protein>
    <submittedName>
        <fullName evidence="6">Uncharacterized protein</fullName>
    </submittedName>
</protein>
<dbReference type="EMBL" id="NCSJ02000126">
    <property type="protein sequence ID" value="RFU29511.1"/>
    <property type="molecule type" value="Genomic_DNA"/>
</dbReference>
<evidence type="ECO:0000256" key="3">
    <source>
        <dbReference type="SAM" id="SignalP"/>
    </source>
</evidence>
<accession>A0A3E2H8E5</accession>
<evidence type="ECO:0000259" key="5">
    <source>
        <dbReference type="Pfam" id="PF08386"/>
    </source>
</evidence>
<dbReference type="STRING" id="5539.A0A3E2H8E5"/>
<dbReference type="Pfam" id="PF00561">
    <property type="entry name" value="Abhydrolase_1"/>
    <property type="match status" value="1"/>
</dbReference>
<evidence type="ECO:0000256" key="2">
    <source>
        <dbReference type="ARBA" id="ARBA00022801"/>
    </source>
</evidence>
<evidence type="ECO:0000256" key="1">
    <source>
        <dbReference type="ARBA" id="ARBA00010088"/>
    </source>
</evidence>
<organism evidence="6 7">
    <name type="scientific">Scytalidium lignicola</name>
    <name type="common">Hyphomycete</name>
    <dbReference type="NCBI Taxonomy" id="5539"/>
    <lineage>
        <taxon>Eukaryota</taxon>
        <taxon>Fungi</taxon>
        <taxon>Dikarya</taxon>
        <taxon>Ascomycota</taxon>
        <taxon>Pezizomycotina</taxon>
        <taxon>Leotiomycetes</taxon>
        <taxon>Leotiomycetes incertae sedis</taxon>
        <taxon>Scytalidium</taxon>
    </lineage>
</organism>
<feature type="non-terminal residue" evidence="6">
    <location>
        <position position="1"/>
    </location>
</feature>
<evidence type="ECO:0000313" key="6">
    <source>
        <dbReference type="EMBL" id="RFU29511.1"/>
    </source>
</evidence>
<keyword evidence="2" id="KW-0378">Hydrolase</keyword>
<dbReference type="Pfam" id="PF08386">
    <property type="entry name" value="Abhydrolase_4"/>
    <property type="match status" value="1"/>
</dbReference>
<feature type="domain" description="Peptidase S33 tripeptidyl aminopeptidase-like C-terminal" evidence="5">
    <location>
        <begin position="456"/>
        <end position="550"/>
    </location>
</feature>
<dbReference type="Proteomes" id="UP000258309">
    <property type="component" value="Unassembled WGS sequence"/>
</dbReference>
<feature type="non-terminal residue" evidence="6">
    <location>
        <position position="600"/>
    </location>
</feature>
<dbReference type="PANTHER" id="PTHR43248">
    <property type="entry name" value="2-SUCCINYL-6-HYDROXY-2,4-CYCLOHEXADIENE-1-CARBOXYLATE SYNTHASE"/>
    <property type="match status" value="1"/>
</dbReference>
<comment type="similarity">
    <text evidence="1">Belongs to the peptidase S33 family.</text>
</comment>
<proteinExistence type="inferred from homology"/>
<feature type="signal peptide" evidence="3">
    <location>
        <begin position="1"/>
        <end position="20"/>
    </location>
</feature>
<comment type="caution">
    <text evidence="6">The sequence shown here is derived from an EMBL/GenBank/DDBJ whole genome shotgun (WGS) entry which is preliminary data.</text>
</comment>
<sequence>MLRSSSFAISVFTIWPFLLSYSIHIPVETPFQTTLGSQSTAAAAWKWTDIEPSRDLIWHPCFEEFQCARLDVPLDWLEPGDKVTLAIIKLPATDFDNYKGPVFTNPGGPGGSGVRSVRRSGKSLQKIVGANHDIISFDPRGVGASGPLLNCWPSRQSEYLWSLQDVGVVDSHPGLIYDAYARAAASSHLCTSLIGGNESTGIYGPLSYVSTTSVARDMLEILHKTGREKLRYWAFSYGTVLGGMFAAMYPDKIDRMVNDGNVDYNEWANRAHTHFLHDTDAVMAAFYELCHKAGTSQCAFYEPTPVAIQNRLESLLQSLKTHPRIVSTASSDYSGADPVPELVTYSSLKRLISTSLYRPIQLFPELARVSAALEAGDGAPFLDLAGAWGLRRKQFSCDCGLPPDLEIPDDSEGTDDAFRAIMCSDGLGADDTVDGFTRYAEDLMQMSSAAGAVNVLFRLACVGWKAKAKWRFSGPFGGNTSYPILFIANKADNVTPLRSAQNNSKRFRDSVILVQNSYGHTSLAAPSSCTASHVRAYFQNGTLPAPGTECEADVSPFQETVITTLDMDKDEEGIKHALRELMEEMPWTDFSTKAVGNLGY</sequence>